<proteinExistence type="predicted"/>
<dbReference type="EMBL" id="LDOT01000053">
    <property type="protein sequence ID" value="KLV01473.1"/>
    <property type="molecule type" value="Genomic_DNA"/>
</dbReference>
<evidence type="ECO:0000313" key="2">
    <source>
        <dbReference type="Proteomes" id="UP000036097"/>
    </source>
</evidence>
<dbReference type="Proteomes" id="UP000036097">
    <property type="component" value="Unassembled WGS sequence"/>
</dbReference>
<organism evidence="1 2">
    <name type="scientific">Photobacterium aquae</name>
    <dbReference type="NCBI Taxonomy" id="1195763"/>
    <lineage>
        <taxon>Bacteria</taxon>
        <taxon>Pseudomonadati</taxon>
        <taxon>Pseudomonadota</taxon>
        <taxon>Gammaproteobacteria</taxon>
        <taxon>Vibrionales</taxon>
        <taxon>Vibrionaceae</taxon>
        <taxon>Photobacterium</taxon>
    </lineage>
</organism>
<evidence type="ECO:0000313" key="1">
    <source>
        <dbReference type="EMBL" id="KLV01473.1"/>
    </source>
</evidence>
<gene>
    <name evidence="1" type="ORF">ABT56_22215</name>
</gene>
<name>A0A0J1GNX1_9GAMM</name>
<dbReference type="RefSeq" id="WP_047881099.1">
    <property type="nucleotide sequence ID" value="NZ_LDOT01000053.1"/>
</dbReference>
<reference evidence="1 2" key="1">
    <citation type="submission" date="2015-05" db="EMBL/GenBank/DDBJ databases">
        <title>Photobacterium galathea sp. nov.</title>
        <authorList>
            <person name="Machado H."/>
            <person name="Gram L."/>
        </authorList>
    </citation>
    <scope>NUCLEOTIDE SEQUENCE [LARGE SCALE GENOMIC DNA]</scope>
    <source>
        <strain evidence="1 2">CGMCC 1.12159</strain>
    </source>
</reference>
<dbReference type="AlphaFoldDB" id="A0A0J1GNX1"/>
<protein>
    <submittedName>
        <fullName evidence="1">Uncharacterized protein</fullName>
    </submittedName>
</protein>
<dbReference type="OrthoDB" id="6912460at2"/>
<dbReference type="PATRIC" id="fig|1195763.3.peg.4762"/>
<comment type="caution">
    <text evidence="1">The sequence shown here is derived from an EMBL/GenBank/DDBJ whole genome shotgun (WGS) entry which is preliminary data.</text>
</comment>
<keyword evidence="2" id="KW-1185">Reference proteome</keyword>
<sequence>MSVVSEIVELLRKNGNEAITLTWDQLYGVANRERLHSSFLEKLTNNLKKEDIHIVYGNNAVIIARDFCWNRVSV</sequence>
<accession>A0A0J1GNX1</accession>